<dbReference type="InterPro" id="IPR011009">
    <property type="entry name" value="Kinase-like_dom_sf"/>
</dbReference>
<dbReference type="Gene3D" id="3.30.200.20">
    <property type="entry name" value="Phosphorylase Kinase, domain 1"/>
    <property type="match status" value="1"/>
</dbReference>
<keyword evidence="7" id="KW-1133">Transmembrane helix</keyword>
<dbReference type="CDD" id="cd14014">
    <property type="entry name" value="STKc_PknB_like"/>
    <property type="match status" value="1"/>
</dbReference>
<feature type="domain" description="Protein kinase" evidence="8">
    <location>
        <begin position="73"/>
        <end position="337"/>
    </location>
</feature>
<protein>
    <submittedName>
        <fullName evidence="9">Putative serine/threonine protein kinase</fullName>
    </submittedName>
</protein>
<dbReference type="Gene3D" id="1.10.510.10">
    <property type="entry name" value="Transferase(Phosphotransferase) domain 1"/>
    <property type="match status" value="1"/>
</dbReference>
<keyword evidence="7" id="KW-0812">Transmembrane</keyword>
<evidence type="ECO:0000256" key="3">
    <source>
        <dbReference type="ARBA" id="ARBA00022777"/>
    </source>
</evidence>
<dbReference type="GO" id="GO:0005524">
    <property type="term" value="F:ATP binding"/>
    <property type="evidence" value="ECO:0007669"/>
    <property type="project" value="UniProtKB-UniRule"/>
</dbReference>
<evidence type="ECO:0000256" key="5">
    <source>
        <dbReference type="PROSITE-ProRule" id="PRU10141"/>
    </source>
</evidence>
<accession>A0A5C1AS27</accession>
<dbReference type="SUPFAM" id="SSF56112">
    <property type="entry name" value="Protein kinase-like (PK-like)"/>
    <property type="match status" value="1"/>
</dbReference>
<dbReference type="Pfam" id="PF00069">
    <property type="entry name" value="Pkinase"/>
    <property type="match status" value="1"/>
</dbReference>
<dbReference type="InterPro" id="IPR042095">
    <property type="entry name" value="SUMF_sf"/>
</dbReference>
<dbReference type="PROSITE" id="PS50011">
    <property type="entry name" value="PROTEIN_KINASE_DOM"/>
    <property type="match status" value="1"/>
</dbReference>
<evidence type="ECO:0000256" key="4">
    <source>
        <dbReference type="ARBA" id="ARBA00022840"/>
    </source>
</evidence>
<proteinExistence type="predicted"/>
<keyword evidence="3 9" id="KW-0418">Kinase</keyword>
<dbReference type="Gene3D" id="3.90.1580.10">
    <property type="entry name" value="paralog of FGE (formylglycine-generating enzyme)"/>
    <property type="match status" value="1"/>
</dbReference>
<dbReference type="OrthoDB" id="6111975at2"/>
<feature type="binding site" evidence="5">
    <location>
        <position position="102"/>
    </location>
    <ligand>
        <name>ATP</name>
        <dbReference type="ChEBI" id="CHEBI:30616"/>
    </ligand>
</feature>
<gene>
    <name evidence="9" type="ORF">PX52LOC_08085</name>
</gene>
<feature type="transmembrane region" description="Helical" evidence="7">
    <location>
        <begin position="394"/>
        <end position="415"/>
    </location>
</feature>
<dbReference type="InterPro" id="IPR016187">
    <property type="entry name" value="CTDL_fold"/>
</dbReference>
<dbReference type="RefSeq" id="WP_149115200.1">
    <property type="nucleotide sequence ID" value="NZ_CP042425.1"/>
</dbReference>
<dbReference type="EMBL" id="CP042425">
    <property type="protein sequence ID" value="QEL20957.1"/>
    <property type="molecule type" value="Genomic_DNA"/>
</dbReference>
<evidence type="ECO:0000256" key="7">
    <source>
        <dbReference type="SAM" id="Phobius"/>
    </source>
</evidence>
<dbReference type="InterPro" id="IPR000719">
    <property type="entry name" value="Prot_kinase_dom"/>
</dbReference>
<dbReference type="SMART" id="SM00220">
    <property type="entry name" value="S_TKc"/>
    <property type="match status" value="1"/>
</dbReference>
<dbReference type="PANTHER" id="PTHR43289">
    <property type="entry name" value="MITOGEN-ACTIVATED PROTEIN KINASE KINASE KINASE 20-RELATED"/>
    <property type="match status" value="1"/>
</dbReference>
<dbReference type="PROSITE" id="PS00107">
    <property type="entry name" value="PROTEIN_KINASE_ATP"/>
    <property type="match status" value="1"/>
</dbReference>
<evidence type="ECO:0000313" key="9">
    <source>
        <dbReference type="EMBL" id="QEL20957.1"/>
    </source>
</evidence>
<evidence type="ECO:0000256" key="6">
    <source>
        <dbReference type="SAM" id="MobiDB-lite"/>
    </source>
</evidence>
<name>A0A5C1AS27_9BACT</name>
<dbReference type="KEGG" id="lrs:PX52LOC_08085"/>
<dbReference type="InterPro" id="IPR017441">
    <property type="entry name" value="Protein_kinase_ATP_BS"/>
</dbReference>
<dbReference type="GO" id="GO:0004674">
    <property type="term" value="F:protein serine/threonine kinase activity"/>
    <property type="evidence" value="ECO:0007669"/>
    <property type="project" value="UniProtKB-KW"/>
</dbReference>
<evidence type="ECO:0000256" key="1">
    <source>
        <dbReference type="ARBA" id="ARBA00022679"/>
    </source>
</evidence>
<evidence type="ECO:0000313" key="10">
    <source>
        <dbReference type="Proteomes" id="UP000324974"/>
    </source>
</evidence>
<reference evidence="10" key="1">
    <citation type="submission" date="2019-08" db="EMBL/GenBank/DDBJ databases">
        <title>Limnoglobus roseus gen. nov., sp. nov., a novel freshwater planctomycete with a giant genome from the family Gemmataceae.</title>
        <authorList>
            <person name="Kulichevskaya I.S."/>
            <person name="Naumoff D.G."/>
            <person name="Miroshnikov K."/>
            <person name="Ivanova A."/>
            <person name="Philippov D.A."/>
            <person name="Hakobyan A."/>
            <person name="Rijpstra I.C."/>
            <person name="Sinninghe Damste J.S."/>
            <person name="Liesack W."/>
            <person name="Dedysh S.N."/>
        </authorList>
    </citation>
    <scope>NUCLEOTIDE SEQUENCE [LARGE SCALE GENOMIC DNA]</scope>
    <source>
        <strain evidence="10">PX52</strain>
    </source>
</reference>
<dbReference type="SUPFAM" id="SSF56436">
    <property type="entry name" value="C-type lectin-like"/>
    <property type="match status" value="1"/>
</dbReference>
<organism evidence="9 10">
    <name type="scientific">Limnoglobus roseus</name>
    <dbReference type="NCBI Taxonomy" id="2598579"/>
    <lineage>
        <taxon>Bacteria</taxon>
        <taxon>Pseudomonadati</taxon>
        <taxon>Planctomycetota</taxon>
        <taxon>Planctomycetia</taxon>
        <taxon>Gemmatales</taxon>
        <taxon>Gemmataceae</taxon>
        <taxon>Limnoglobus</taxon>
    </lineage>
</organism>
<dbReference type="PANTHER" id="PTHR43289:SF6">
    <property type="entry name" value="SERINE_THREONINE-PROTEIN KINASE NEKL-3"/>
    <property type="match status" value="1"/>
</dbReference>
<dbReference type="AlphaFoldDB" id="A0A5C1AS27"/>
<keyword evidence="2 5" id="KW-0547">Nucleotide-binding</keyword>
<dbReference type="InterPro" id="IPR005532">
    <property type="entry name" value="SUMF_dom"/>
</dbReference>
<evidence type="ECO:0000259" key="8">
    <source>
        <dbReference type="PROSITE" id="PS50011"/>
    </source>
</evidence>
<sequence length="680" mass="73658">MAPVTSTTDFLNALAATGFLTDTQLAALKGWAQIQRPDANTIAIELNKRGWLTGYQIKEIYRGRGPGLSIGPYRVADLLGEGAMGRVFRATHMRLGREVALKVIRRDKLANPLTVRRFQQEIRAVAQLSHPNVVMAFDADEANGDHFLAMEFVDGTDLTKLVRERGPMPIPVACDYIRQAALGLHHAYERGMVHRDVKPSNIIAAKTGQVKVLDLGLAMLNTATASESSTRVTQEGFVLGTPDFLAPEQAQNPQQVDTRADVYALGTTLFYLLTGQTPYEGGNSTEKLLKHITDPPPQLLARMPTAPPQLDAIIQWMTAKDPRHRPQTPVEVAHALLPFCPPPPPGTHPHQALPPAPVAPVFALDPKGSSHLFMLPASEAPARIRERSRKSGSLTGWLVGLVALVTFGVGGYVVYRLAFLADPPPTAEYTNPLGMKLVLVPPGKFLMGSPDSERGRGFDEGPVGEVTLENAYYIGATEVTNGQFQQLMGKSPARTAVRIRGATDYPVETVTWAEAVEFCKKLTERDRTKRRGWAYRLPTEAEWEYACRAGTTTAYPSGDQLLPAQGETFDPLGKDDPPPDDPNAKSPGQPSKVGQAKANAFNLLDCPGNVAEWCSDFYARSYPAGPRVNPTGPATGDVRAVRGGAFDSPAARCRSAARAGHPPDTREPSIGFRVVLAPVP</sequence>
<keyword evidence="7" id="KW-0472">Membrane</keyword>
<evidence type="ECO:0000256" key="2">
    <source>
        <dbReference type="ARBA" id="ARBA00022741"/>
    </source>
</evidence>
<keyword evidence="4 5" id="KW-0067">ATP-binding</keyword>
<dbReference type="Proteomes" id="UP000324974">
    <property type="component" value="Chromosome"/>
</dbReference>
<keyword evidence="10" id="KW-1185">Reference proteome</keyword>
<keyword evidence="9" id="KW-0723">Serine/threonine-protein kinase</keyword>
<keyword evidence="1" id="KW-0808">Transferase</keyword>
<dbReference type="Pfam" id="PF03781">
    <property type="entry name" value="FGE-sulfatase"/>
    <property type="match status" value="1"/>
</dbReference>
<feature type="region of interest" description="Disordered" evidence="6">
    <location>
        <begin position="556"/>
        <end position="593"/>
    </location>
</feature>